<feature type="domain" description="Multidrug resistance protein MdtA-like barrel-sandwich hybrid" evidence="5">
    <location>
        <begin position="61"/>
        <end position="196"/>
    </location>
</feature>
<dbReference type="InterPro" id="IPR058625">
    <property type="entry name" value="MdtA-like_BSH"/>
</dbReference>
<keyword evidence="3" id="KW-0732">Signal</keyword>
<evidence type="ECO:0000259" key="4">
    <source>
        <dbReference type="Pfam" id="PF25876"/>
    </source>
</evidence>
<comment type="similarity">
    <text evidence="2">Belongs to the membrane fusion protein (MFP) (TC 8.A.1) family.</text>
</comment>
<dbReference type="InterPro" id="IPR058626">
    <property type="entry name" value="MdtA-like_b-barrel"/>
</dbReference>
<feature type="signal peptide" evidence="3">
    <location>
        <begin position="1"/>
        <end position="18"/>
    </location>
</feature>
<feature type="domain" description="Multidrug resistance protein MdtA-like beta-barrel" evidence="6">
    <location>
        <begin position="206"/>
        <end position="288"/>
    </location>
</feature>
<dbReference type="PANTHER" id="PTHR30158">
    <property type="entry name" value="ACRA/E-RELATED COMPONENT OF DRUG EFFLUX TRANSPORTER"/>
    <property type="match status" value="1"/>
</dbReference>
<dbReference type="NCBIfam" id="TIGR01730">
    <property type="entry name" value="RND_mfp"/>
    <property type="match status" value="1"/>
</dbReference>
<dbReference type="Pfam" id="PF25944">
    <property type="entry name" value="Beta-barrel_RND"/>
    <property type="match status" value="1"/>
</dbReference>
<dbReference type="InterPro" id="IPR058627">
    <property type="entry name" value="MdtA-like_C"/>
</dbReference>
<dbReference type="PANTHER" id="PTHR30158:SF23">
    <property type="entry name" value="MULTIDRUG RESISTANCE PROTEIN MEXA"/>
    <property type="match status" value="1"/>
</dbReference>
<dbReference type="InterPro" id="IPR006143">
    <property type="entry name" value="RND_pump_MFP"/>
</dbReference>
<name>A0ABV2T3S1_9BACT</name>
<dbReference type="Pfam" id="PF25876">
    <property type="entry name" value="HH_MFP_RND"/>
    <property type="match status" value="1"/>
</dbReference>
<dbReference type="Gene3D" id="1.10.287.470">
    <property type="entry name" value="Helix hairpin bin"/>
    <property type="match status" value="1"/>
</dbReference>
<dbReference type="PROSITE" id="PS51257">
    <property type="entry name" value="PROKAR_LIPOPROTEIN"/>
    <property type="match status" value="1"/>
</dbReference>
<evidence type="ECO:0000313" key="9">
    <source>
        <dbReference type="Proteomes" id="UP001549749"/>
    </source>
</evidence>
<comment type="caution">
    <text evidence="8">The sequence shown here is derived from an EMBL/GenBank/DDBJ whole genome shotgun (WGS) entry which is preliminary data.</text>
</comment>
<keyword evidence="9" id="KW-1185">Reference proteome</keyword>
<accession>A0ABV2T3S1</accession>
<feature type="domain" description="Multidrug resistance protein MdtA-like C-terminal permuted SH3" evidence="7">
    <location>
        <begin position="294"/>
        <end position="353"/>
    </location>
</feature>
<dbReference type="InterPro" id="IPR058624">
    <property type="entry name" value="MdtA-like_HH"/>
</dbReference>
<dbReference type="Gene3D" id="2.40.30.170">
    <property type="match status" value="1"/>
</dbReference>
<dbReference type="Gene3D" id="2.40.50.100">
    <property type="match status" value="1"/>
</dbReference>
<evidence type="ECO:0000256" key="2">
    <source>
        <dbReference type="ARBA" id="ARBA00009477"/>
    </source>
</evidence>
<dbReference type="Gene3D" id="2.40.420.20">
    <property type="match status" value="1"/>
</dbReference>
<proteinExistence type="inferred from homology"/>
<dbReference type="SUPFAM" id="SSF111369">
    <property type="entry name" value="HlyD-like secretion proteins"/>
    <property type="match status" value="1"/>
</dbReference>
<comment type="subcellular location">
    <subcellularLocation>
        <location evidence="1">Cell envelope</location>
    </subcellularLocation>
</comment>
<dbReference type="Proteomes" id="UP001549749">
    <property type="component" value="Unassembled WGS sequence"/>
</dbReference>
<dbReference type="Pfam" id="PF25917">
    <property type="entry name" value="BSH_RND"/>
    <property type="match status" value="1"/>
</dbReference>
<dbReference type="EMBL" id="JBEXAC010000001">
    <property type="protein sequence ID" value="MET6997677.1"/>
    <property type="molecule type" value="Genomic_DNA"/>
</dbReference>
<dbReference type="RefSeq" id="WP_354660312.1">
    <property type="nucleotide sequence ID" value="NZ_JBEXAC010000001.1"/>
</dbReference>
<dbReference type="Pfam" id="PF25967">
    <property type="entry name" value="RND-MFP_C"/>
    <property type="match status" value="1"/>
</dbReference>
<evidence type="ECO:0000313" key="8">
    <source>
        <dbReference type="EMBL" id="MET6997677.1"/>
    </source>
</evidence>
<feature type="chain" id="PRO_5046357414" evidence="3">
    <location>
        <begin position="19"/>
        <end position="381"/>
    </location>
</feature>
<feature type="domain" description="Multidrug resistance protein MdtA-like alpha-helical hairpin" evidence="4">
    <location>
        <begin position="101"/>
        <end position="170"/>
    </location>
</feature>
<protein>
    <submittedName>
        <fullName evidence="8">Efflux RND transporter periplasmic adaptor subunit</fullName>
    </submittedName>
</protein>
<evidence type="ECO:0000256" key="1">
    <source>
        <dbReference type="ARBA" id="ARBA00004196"/>
    </source>
</evidence>
<organism evidence="8 9">
    <name type="scientific">Chitinophaga defluvii</name>
    <dbReference type="NCBI Taxonomy" id="3163343"/>
    <lineage>
        <taxon>Bacteria</taxon>
        <taxon>Pseudomonadati</taxon>
        <taxon>Bacteroidota</taxon>
        <taxon>Chitinophagia</taxon>
        <taxon>Chitinophagales</taxon>
        <taxon>Chitinophagaceae</taxon>
        <taxon>Chitinophaga</taxon>
    </lineage>
</organism>
<evidence type="ECO:0000259" key="5">
    <source>
        <dbReference type="Pfam" id="PF25917"/>
    </source>
</evidence>
<gene>
    <name evidence="8" type="ORF">ABR189_09875</name>
</gene>
<evidence type="ECO:0000256" key="3">
    <source>
        <dbReference type="SAM" id="SignalP"/>
    </source>
</evidence>
<evidence type="ECO:0000259" key="6">
    <source>
        <dbReference type="Pfam" id="PF25944"/>
    </source>
</evidence>
<reference evidence="8 9" key="1">
    <citation type="submission" date="2024-06" db="EMBL/GenBank/DDBJ databases">
        <title>Chitinophaga defluvii sp. nov., isolated from municipal sewage.</title>
        <authorList>
            <person name="Zhang L."/>
        </authorList>
    </citation>
    <scope>NUCLEOTIDE SEQUENCE [LARGE SCALE GENOMIC DNA]</scope>
    <source>
        <strain evidence="8 9">H8</strain>
    </source>
</reference>
<sequence length="381" mass="42073">MKHLLWINAALVITMAVAGCNIKGEAINNNMDVATYPVAAVISKDTILHNNYVADIQAVQNVEIRARVKGFLDKIHVDEGQEVKKGQLLFSINAAEYNAELTKAKAFLSSTVADAKAASLEVERVRILVEKKVIAATELEVAEAKQVAMDAKIDEARSAMENIAMRLSYTRICAPFDGIIDRIPLKAGSLIDEGSLLTTVSNTREMYAYFNVSETEYLQYIKSNKAQDTPSNQTVRLILADGSSFPWPGKIETIEGEFEENTGAIAFRARFPNPDKLLKHGASGKVQLDNNLENALIVPQKAVFEMQDKNYVFVVDAANKVKMKPIVPKTRFSHFYILESGLDQGEKVIYEGVRNVRDGMQIRPLLVSVDSLINAVPRAGI</sequence>
<evidence type="ECO:0000259" key="7">
    <source>
        <dbReference type="Pfam" id="PF25967"/>
    </source>
</evidence>